<dbReference type="GO" id="GO:0003700">
    <property type="term" value="F:DNA-binding transcription factor activity"/>
    <property type="evidence" value="ECO:0007669"/>
    <property type="project" value="InterPro"/>
</dbReference>
<dbReference type="OrthoDB" id="112032at2"/>
<dbReference type="SMART" id="SM00342">
    <property type="entry name" value="HTH_ARAC"/>
    <property type="match status" value="1"/>
</dbReference>
<dbReference type="Pfam" id="PF12833">
    <property type="entry name" value="HTH_18"/>
    <property type="match status" value="1"/>
</dbReference>
<dbReference type="PANTHER" id="PTHR46796:SF15">
    <property type="entry name" value="BLL1074 PROTEIN"/>
    <property type="match status" value="1"/>
</dbReference>
<dbReference type="Pfam" id="PF20240">
    <property type="entry name" value="DUF6597"/>
    <property type="match status" value="1"/>
</dbReference>
<dbReference type="EMBL" id="CP011125">
    <property type="protein sequence ID" value="AKF11597.1"/>
    <property type="molecule type" value="Genomic_DNA"/>
</dbReference>
<organism evidence="5 6">
    <name type="scientific">Sandaracinus amylolyticus</name>
    <dbReference type="NCBI Taxonomy" id="927083"/>
    <lineage>
        <taxon>Bacteria</taxon>
        <taxon>Pseudomonadati</taxon>
        <taxon>Myxococcota</taxon>
        <taxon>Polyangia</taxon>
        <taxon>Polyangiales</taxon>
        <taxon>Sandaracinaceae</taxon>
        <taxon>Sandaracinus</taxon>
    </lineage>
</organism>
<feature type="domain" description="HTH araC/xylS-type" evidence="4">
    <location>
        <begin position="143"/>
        <end position="243"/>
    </location>
</feature>
<keyword evidence="1" id="KW-0805">Transcription regulation</keyword>
<evidence type="ECO:0000256" key="1">
    <source>
        <dbReference type="ARBA" id="ARBA00023015"/>
    </source>
</evidence>
<dbReference type="Gene3D" id="1.10.10.60">
    <property type="entry name" value="Homeodomain-like"/>
    <property type="match status" value="1"/>
</dbReference>
<protein>
    <submittedName>
        <fullName evidence="5">Transcriptional regulator, AraC family protein</fullName>
    </submittedName>
</protein>
<evidence type="ECO:0000259" key="4">
    <source>
        <dbReference type="PROSITE" id="PS01124"/>
    </source>
</evidence>
<dbReference type="InterPro" id="IPR018060">
    <property type="entry name" value="HTH_AraC"/>
</dbReference>
<dbReference type="STRING" id="927083.DB32_008746"/>
<dbReference type="RefSeq" id="WP_053238445.1">
    <property type="nucleotide sequence ID" value="NZ_CP011125.1"/>
</dbReference>
<name>A0A0F6YPL6_9BACT</name>
<dbReference type="PROSITE" id="PS01124">
    <property type="entry name" value="HTH_ARAC_FAMILY_2"/>
    <property type="match status" value="1"/>
</dbReference>
<gene>
    <name evidence="5" type="ORF">DB32_008746</name>
</gene>
<sequence>MSADAPYEEHLPRAALAGVIDRVWTKRERAGREARVLPDGCVDVMFHLGTRPRAVVVGAMTSARVVPAMARDIVAVRFRPGGAARFLDAPVDTITDAHVELDALGIEARPVIDALTRSPTIEARRALVESFVASRVLASAAVDRTTSRAIARLVAPGAPRIAAVAEELGISRQHLARRVRAVVGLGPKELARIARAQRAMAAIARGDRDHAALAIEHGFADQAHLVHELGAIAGMTPGAIARARGSISPITSAFDVAEERA</sequence>
<keyword evidence="6" id="KW-1185">Reference proteome</keyword>
<keyword evidence="2" id="KW-0238">DNA-binding</keyword>
<keyword evidence="3" id="KW-0804">Transcription</keyword>
<dbReference type="GO" id="GO:0043565">
    <property type="term" value="F:sequence-specific DNA binding"/>
    <property type="evidence" value="ECO:0007669"/>
    <property type="project" value="InterPro"/>
</dbReference>
<dbReference type="PANTHER" id="PTHR46796">
    <property type="entry name" value="HTH-TYPE TRANSCRIPTIONAL ACTIVATOR RHAS-RELATED"/>
    <property type="match status" value="1"/>
</dbReference>
<reference evidence="5 6" key="1">
    <citation type="submission" date="2015-03" db="EMBL/GenBank/DDBJ databases">
        <title>Genome assembly of Sandaracinus amylolyticus DSM 53668.</title>
        <authorList>
            <person name="Sharma G."/>
            <person name="Subramanian S."/>
        </authorList>
    </citation>
    <scope>NUCLEOTIDE SEQUENCE [LARGE SCALE GENOMIC DNA]</scope>
    <source>
        <strain evidence="5 6">DSM 53668</strain>
    </source>
</reference>
<evidence type="ECO:0000256" key="2">
    <source>
        <dbReference type="ARBA" id="ARBA00023125"/>
    </source>
</evidence>
<dbReference type="InterPro" id="IPR046532">
    <property type="entry name" value="DUF6597"/>
</dbReference>
<evidence type="ECO:0000256" key="3">
    <source>
        <dbReference type="ARBA" id="ARBA00023163"/>
    </source>
</evidence>
<evidence type="ECO:0000313" key="5">
    <source>
        <dbReference type="EMBL" id="AKF11597.1"/>
    </source>
</evidence>
<dbReference type="KEGG" id="samy:DB32_008746"/>
<proteinExistence type="predicted"/>
<accession>A0A0F6YPL6</accession>
<evidence type="ECO:0000313" key="6">
    <source>
        <dbReference type="Proteomes" id="UP000034883"/>
    </source>
</evidence>
<dbReference type="Proteomes" id="UP000034883">
    <property type="component" value="Chromosome"/>
</dbReference>
<dbReference type="AlphaFoldDB" id="A0A0F6YPL6"/>
<dbReference type="InterPro" id="IPR050204">
    <property type="entry name" value="AraC_XylS_family_regulators"/>
</dbReference>